<organism evidence="1">
    <name type="scientific">bioreactor metagenome</name>
    <dbReference type="NCBI Taxonomy" id="1076179"/>
    <lineage>
        <taxon>unclassified sequences</taxon>
        <taxon>metagenomes</taxon>
        <taxon>ecological metagenomes</taxon>
    </lineage>
</organism>
<dbReference type="AlphaFoldDB" id="A0A645ASM1"/>
<dbReference type="EMBL" id="VSSQ01015569">
    <property type="protein sequence ID" value="MPM56077.1"/>
    <property type="molecule type" value="Genomic_DNA"/>
</dbReference>
<name>A0A645ASM1_9ZZZZ</name>
<reference evidence="1" key="1">
    <citation type="submission" date="2019-08" db="EMBL/GenBank/DDBJ databases">
        <authorList>
            <person name="Kucharzyk K."/>
            <person name="Murdoch R.W."/>
            <person name="Higgins S."/>
            <person name="Loffler F."/>
        </authorList>
    </citation>
    <scope>NUCLEOTIDE SEQUENCE</scope>
</reference>
<protein>
    <submittedName>
        <fullName evidence="1">Uncharacterized protein</fullName>
    </submittedName>
</protein>
<evidence type="ECO:0000313" key="1">
    <source>
        <dbReference type="EMBL" id="MPM56077.1"/>
    </source>
</evidence>
<sequence>MVGGEFEDHHMREEPARQQFGVYHCAEKIRRVENALHEVVRLARLHGVDSRARAGNVASVFGFDDGESRFVRTEGGEDLVNLFRFAKEQRGADAFVPRREQSFDHFFIVRTCDRNTKV</sequence>
<proteinExistence type="predicted"/>
<gene>
    <name evidence="1" type="ORF">SDC9_102876</name>
</gene>
<comment type="caution">
    <text evidence="1">The sequence shown here is derived from an EMBL/GenBank/DDBJ whole genome shotgun (WGS) entry which is preliminary data.</text>
</comment>
<accession>A0A645ASM1</accession>